<dbReference type="PANTHER" id="PTHR43649">
    <property type="entry name" value="ARABINOSE-BINDING PROTEIN-RELATED"/>
    <property type="match status" value="1"/>
</dbReference>
<comment type="caution">
    <text evidence="2">The sequence shown here is derived from an EMBL/GenBank/DDBJ whole genome shotgun (WGS) entry which is preliminary data.</text>
</comment>
<dbReference type="PANTHER" id="PTHR43649:SF12">
    <property type="entry name" value="DIACETYLCHITOBIOSE BINDING PROTEIN DASA"/>
    <property type="match status" value="1"/>
</dbReference>
<organism evidence="2 3">
    <name type="scientific">Occultella glacieicola</name>
    <dbReference type="NCBI Taxonomy" id="2518684"/>
    <lineage>
        <taxon>Bacteria</taxon>
        <taxon>Bacillati</taxon>
        <taxon>Actinomycetota</taxon>
        <taxon>Actinomycetes</taxon>
        <taxon>Micrococcales</taxon>
        <taxon>Ruaniaceae</taxon>
        <taxon>Occultella</taxon>
    </lineage>
</organism>
<name>A0ABY2E495_9MICO</name>
<gene>
    <name evidence="2" type="ORF">EXU48_11225</name>
</gene>
<sequence length="439" mass="46784">MSMRQRTRKASVVLGAAALVVGMAACSSDGGGGGDGDTVEITFLSQNGEPGATAAQELVDAFNAANEDVVVTLEVQPGGTEGDNLMKTKLATGEMADVFHYNSGSLLQALNPDQNLVDLSDQEWADSLVEDMRTVVSTDNGFYGAPWGTTQAGAIMYNKPIYEELGLEVPTDWASFMANNQAILDSGIAAPIIQTYGDTWTSQLFVLGDFANVAAQDPDWAQEYTAHNRFYVDEPALQGFANQQEAHEAGYFNEDFASALYDDGVRMLATGEGAHYPILTSAIGAVRQNYADNIEDVGVFALPAQDAADTRLTVWLPNAMYIPNTTEGDELEAAKRFIAFALSEEGCRIQTDTLGPSGPFATDACTLPDDAPPTLTEVQAYFDAGQTGPALEFLSPIKGPNLEQLTVEVGSGIRPAADAAALYDQDVEKQAQQLGLEGW</sequence>
<evidence type="ECO:0000313" key="2">
    <source>
        <dbReference type="EMBL" id="TDE94023.1"/>
    </source>
</evidence>
<dbReference type="InterPro" id="IPR006059">
    <property type="entry name" value="SBP"/>
</dbReference>
<dbReference type="Pfam" id="PF01547">
    <property type="entry name" value="SBP_bac_1"/>
    <property type="match status" value="1"/>
</dbReference>
<evidence type="ECO:0000313" key="3">
    <source>
        <dbReference type="Proteomes" id="UP000504882"/>
    </source>
</evidence>
<feature type="chain" id="PRO_5045345593" evidence="1">
    <location>
        <begin position="25"/>
        <end position="439"/>
    </location>
</feature>
<evidence type="ECO:0000256" key="1">
    <source>
        <dbReference type="SAM" id="SignalP"/>
    </source>
</evidence>
<accession>A0ABY2E495</accession>
<keyword evidence="1" id="KW-0732">Signal</keyword>
<dbReference type="SUPFAM" id="SSF53850">
    <property type="entry name" value="Periplasmic binding protein-like II"/>
    <property type="match status" value="1"/>
</dbReference>
<reference evidence="2 3" key="1">
    <citation type="submission" date="2019-03" db="EMBL/GenBank/DDBJ databases">
        <title>Genomic features of bacteria from cold environments.</title>
        <authorList>
            <person name="Shen L."/>
        </authorList>
    </citation>
    <scope>NUCLEOTIDE SEQUENCE [LARGE SCALE GENOMIC DNA]</scope>
    <source>
        <strain evidence="3">T3246-1</strain>
    </source>
</reference>
<dbReference type="RefSeq" id="WP_133107749.1">
    <property type="nucleotide sequence ID" value="NZ_SMNA01000005.1"/>
</dbReference>
<feature type="signal peptide" evidence="1">
    <location>
        <begin position="1"/>
        <end position="24"/>
    </location>
</feature>
<dbReference type="EMBL" id="SMNA01000005">
    <property type="protein sequence ID" value="TDE94023.1"/>
    <property type="molecule type" value="Genomic_DNA"/>
</dbReference>
<proteinExistence type="predicted"/>
<protein>
    <submittedName>
        <fullName evidence="2">Carbohydrate ABC transporter substrate-binding protein</fullName>
    </submittedName>
</protein>
<dbReference type="PROSITE" id="PS51257">
    <property type="entry name" value="PROKAR_LIPOPROTEIN"/>
    <property type="match status" value="1"/>
</dbReference>
<dbReference type="InterPro" id="IPR050490">
    <property type="entry name" value="Bact_solute-bd_prot1"/>
</dbReference>
<keyword evidence="3" id="KW-1185">Reference proteome</keyword>
<dbReference type="Proteomes" id="UP000504882">
    <property type="component" value="Unassembled WGS sequence"/>
</dbReference>
<dbReference type="Gene3D" id="3.40.190.10">
    <property type="entry name" value="Periplasmic binding protein-like II"/>
    <property type="match status" value="2"/>
</dbReference>